<dbReference type="AlphaFoldDB" id="G9EJR6"/>
<gene>
    <name evidence="1" type="ORF">LDG_5432</name>
</gene>
<sequence length="48" mass="5654">MNTIKTPETIVEHEQLTYKVNYSCGITTPCAKIFPFTKELKYHEQNTY</sequence>
<dbReference type="InParanoid" id="G9EJR6"/>
<organism evidence="1 2">
    <name type="scientific">Legionella drancourtii LLAP12</name>
    <dbReference type="NCBI Taxonomy" id="658187"/>
    <lineage>
        <taxon>Bacteria</taxon>
        <taxon>Pseudomonadati</taxon>
        <taxon>Pseudomonadota</taxon>
        <taxon>Gammaproteobacteria</taxon>
        <taxon>Legionellales</taxon>
        <taxon>Legionellaceae</taxon>
        <taxon>Legionella</taxon>
    </lineage>
</organism>
<dbReference type="HOGENOM" id="CLU_3154354_0_0_6"/>
<reference evidence="1 2" key="1">
    <citation type="journal article" date="2011" name="BMC Genomics">
        <title>Insight into cross-talk between intra-amoebal pathogens.</title>
        <authorList>
            <person name="Gimenez G."/>
            <person name="Bertelli C."/>
            <person name="Moliner C."/>
            <person name="Robert C."/>
            <person name="Raoult D."/>
            <person name="Fournier P.E."/>
            <person name="Greub G."/>
        </authorList>
    </citation>
    <scope>NUCLEOTIDE SEQUENCE [LARGE SCALE GENOMIC DNA]</scope>
    <source>
        <strain evidence="1 2">LLAP12</strain>
    </source>
</reference>
<evidence type="ECO:0000313" key="1">
    <source>
        <dbReference type="EMBL" id="EHL32476.1"/>
    </source>
</evidence>
<dbReference type="EMBL" id="JH413798">
    <property type="protein sequence ID" value="EHL32476.1"/>
    <property type="molecule type" value="Genomic_DNA"/>
</dbReference>
<accession>G9EJR6</accession>
<keyword evidence="2" id="KW-1185">Reference proteome</keyword>
<evidence type="ECO:0000313" key="2">
    <source>
        <dbReference type="Proteomes" id="UP000002770"/>
    </source>
</evidence>
<name>G9EJR6_9GAMM</name>
<dbReference type="Proteomes" id="UP000002770">
    <property type="component" value="Unassembled WGS sequence"/>
</dbReference>
<protein>
    <submittedName>
        <fullName evidence="1">Uncharacterized protein</fullName>
    </submittedName>
</protein>
<dbReference type="STRING" id="658187.LDG_5432"/>
<proteinExistence type="predicted"/>